<keyword evidence="3" id="KW-1185">Reference proteome</keyword>
<evidence type="ECO:0000313" key="3">
    <source>
        <dbReference type="Proteomes" id="UP000800039"/>
    </source>
</evidence>
<dbReference type="EMBL" id="ML976615">
    <property type="protein sequence ID" value="KAF1847477.1"/>
    <property type="molecule type" value="Genomic_DNA"/>
</dbReference>
<gene>
    <name evidence="2" type="ORF">K460DRAFT_363546</name>
</gene>
<evidence type="ECO:0000256" key="1">
    <source>
        <dbReference type="SAM" id="SignalP"/>
    </source>
</evidence>
<feature type="signal peptide" evidence="1">
    <location>
        <begin position="1"/>
        <end position="22"/>
    </location>
</feature>
<accession>A0A9P4LAL0</accession>
<organism evidence="2 3">
    <name type="scientific">Cucurbitaria berberidis CBS 394.84</name>
    <dbReference type="NCBI Taxonomy" id="1168544"/>
    <lineage>
        <taxon>Eukaryota</taxon>
        <taxon>Fungi</taxon>
        <taxon>Dikarya</taxon>
        <taxon>Ascomycota</taxon>
        <taxon>Pezizomycotina</taxon>
        <taxon>Dothideomycetes</taxon>
        <taxon>Pleosporomycetidae</taxon>
        <taxon>Pleosporales</taxon>
        <taxon>Pleosporineae</taxon>
        <taxon>Cucurbitariaceae</taxon>
        <taxon>Cucurbitaria</taxon>
    </lineage>
</organism>
<dbReference type="Proteomes" id="UP000800039">
    <property type="component" value="Unassembled WGS sequence"/>
</dbReference>
<proteinExistence type="predicted"/>
<feature type="chain" id="PRO_5040250263" evidence="1">
    <location>
        <begin position="23"/>
        <end position="98"/>
    </location>
</feature>
<keyword evidence="1" id="KW-0732">Signal</keyword>
<evidence type="ECO:0000313" key="2">
    <source>
        <dbReference type="EMBL" id="KAF1847477.1"/>
    </source>
</evidence>
<sequence length="98" mass="11003">MWRFVYDSFIFIPASLFQAVTSLPPGPATLQAVRSSALHIFCCMAPLAWPYYNGTSHTSLRACRAPRWVRFWVQVVGVNALVVAFVSARGRGQEQRTL</sequence>
<name>A0A9P4LAL0_9PLEO</name>
<dbReference type="AlphaFoldDB" id="A0A9P4LAL0"/>
<dbReference type="RefSeq" id="XP_040790040.1">
    <property type="nucleotide sequence ID" value="XM_040932843.1"/>
</dbReference>
<comment type="caution">
    <text evidence="2">The sequence shown here is derived from an EMBL/GenBank/DDBJ whole genome shotgun (WGS) entry which is preliminary data.</text>
</comment>
<reference evidence="2" key="1">
    <citation type="submission" date="2020-01" db="EMBL/GenBank/DDBJ databases">
        <authorList>
            <consortium name="DOE Joint Genome Institute"/>
            <person name="Haridas S."/>
            <person name="Albert R."/>
            <person name="Binder M."/>
            <person name="Bloem J."/>
            <person name="Labutti K."/>
            <person name="Salamov A."/>
            <person name="Andreopoulos B."/>
            <person name="Baker S.E."/>
            <person name="Barry K."/>
            <person name="Bills G."/>
            <person name="Bluhm B.H."/>
            <person name="Cannon C."/>
            <person name="Castanera R."/>
            <person name="Culley D.E."/>
            <person name="Daum C."/>
            <person name="Ezra D."/>
            <person name="Gonzalez J.B."/>
            <person name="Henrissat B."/>
            <person name="Kuo A."/>
            <person name="Liang C."/>
            <person name="Lipzen A."/>
            <person name="Lutzoni F."/>
            <person name="Magnuson J."/>
            <person name="Mondo S."/>
            <person name="Nolan M."/>
            <person name="Ohm R."/>
            <person name="Pangilinan J."/>
            <person name="Park H.-J."/>
            <person name="Ramirez L."/>
            <person name="Alfaro M."/>
            <person name="Sun H."/>
            <person name="Tritt A."/>
            <person name="Yoshinaga Y."/>
            <person name="Zwiers L.-H."/>
            <person name="Turgeon B.G."/>
            <person name="Goodwin S.B."/>
            <person name="Spatafora J.W."/>
            <person name="Crous P.W."/>
            <person name="Grigoriev I.V."/>
        </authorList>
    </citation>
    <scope>NUCLEOTIDE SEQUENCE</scope>
    <source>
        <strain evidence="2">CBS 394.84</strain>
    </source>
</reference>
<protein>
    <submittedName>
        <fullName evidence="2">Uncharacterized protein</fullName>
    </submittedName>
</protein>
<dbReference type="GeneID" id="63850094"/>